<accession>A0A5A7S698</accession>
<dbReference type="AlphaFoldDB" id="A0A5A7S698"/>
<evidence type="ECO:0000259" key="3">
    <source>
        <dbReference type="PROSITE" id="PS50977"/>
    </source>
</evidence>
<dbReference type="EMBL" id="VLNY01000015">
    <property type="protein sequence ID" value="KAA0019406.1"/>
    <property type="molecule type" value="Genomic_DNA"/>
</dbReference>
<evidence type="ECO:0000313" key="4">
    <source>
        <dbReference type="EMBL" id="KAA0019406.1"/>
    </source>
</evidence>
<sequence length="194" mass="21184">MVANPERRASLADAGLQVLASAGARGLTHRAIDGAADVPQGTTANYFKTRDELLGALGERVFERLAPDVARLAQLEDRPPGIDLSIAYIEYIVERTTSEPDVMRALFELRLEASRRPGLASILHETLARNFRLDVEFNRQAGLAGGPMEIALLRYAVDGLLFELLTVPMDTGLEPATVVRELVRRVLNGQPTVP</sequence>
<dbReference type="InterPro" id="IPR001647">
    <property type="entry name" value="HTH_TetR"/>
</dbReference>
<dbReference type="PROSITE" id="PS50977">
    <property type="entry name" value="HTH_TETR_2"/>
    <property type="match status" value="1"/>
</dbReference>
<evidence type="ECO:0000256" key="1">
    <source>
        <dbReference type="ARBA" id="ARBA00023125"/>
    </source>
</evidence>
<feature type="domain" description="HTH tetR-type" evidence="3">
    <location>
        <begin position="5"/>
        <end position="65"/>
    </location>
</feature>
<keyword evidence="1 2" id="KW-0238">DNA-binding</keyword>
<dbReference type="Pfam" id="PF17940">
    <property type="entry name" value="TetR_C_31"/>
    <property type="match status" value="1"/>
</dbReference>
<dbReference type="InterPro" id="IPR041583">
    <property type="entry name" value="TetR_C_31"/>
</dbReference>
<evidence type="ECO:0000256" key="2">
    <source>
        <dbReference type="PROSITE-ProRule" id="PRU00335"/>
    </source>
</evidence>
<gene>
    <name evidence="4" type="ORF">FOY51_22415</name>
</gene>
<organism evidence="4 5">
    <name type="scientific">Antrihabitans cavernicola</name>
    <dbReference type="NCBI Taxonomy" id="2495913"/>
    <lineage>
        <taxon>Bacteria</taxon>
        <taxon>Bacillati</taxon>
        <taxon>Actinomycetota</taxon>
        <taxon>Actinomycetes</taxon>
        <taxon>Mycobacteriales</taxon>
        <taxon>Nocardiaceae</taxon>
        <taxon>Antrihabitans</taxon>
    </lineage>
</organism>
<keyword evidence="5" id="KW-1185">Reference proteome</keyword>
<feature type="DNA-binding region" description="H-T-H motif" evidence="2">
    <location>
        <begin position="28"/>
        <end position="47"/>
    </location>
</feature>
<dbReference type="OrthoDB" id="7506349at2"/>
<proteinExistence type="predicted"/>
<dbReference type="GO" id="GO:0003677">
    <property type="term" value="F:DNA binding"/>
    <property type="evidence" value="ECO:0007669"/>
    <property type="project" value="UniProtKB-UniRule"/>
</dbReference>
<protein>
    <submittedName>
        <fullName evidence="4">TetR family transcriptional regulator</fullName>
    </submittedName>
</protein>
<dbReference type="InterPro" id="IPR009057">
    <property type="entry name" value="Homeodomain-like_sf"/>
</dbReference>
<reference evidence="4 5" key="1">
    <citation type="submission" date="2019-07" db="EMBL/GenBank/DDBJ databases">
        <title>Rhodococcus cavernicolus sp. nov., isolated from a cave.</title>
        <authorList>
            <person name="Lee S.D."/>
        </authorList>
    </citation>
    <scope>NUCLEOTIDE SEQUENCE [LARGE SCALE GENOMIC DNA]</scope>
    <source>
        <strain evidence="4 5">C1-24</strain>
    </source>
</reference>
<comment type="caution">
    <text evidence="4">The sequence shown here is derived from an EMBL/GenBank/DDBJ whole genome shotgun (WGS) entry which is preliminary data.</text>
</comment>
<dbReference type="RefSeq" id="WP_149432502.1">
    <property type="nucleotide sequence ID" value="NZ_VLNY01000015.1"/>
</dbReference>
<dbReference type="SUPFAM" id="SSF46689">
    <property type="entry name" value="Homeodomain-like"/>
    <property type="match status" value="1"/>
</dbReference>
<evidence type="ECO:0000313" key="5">
    <source>
        <dbReference type="Proteomes" id="UP000322244"/>
    </source>
</evidence>
<dbReference type="Proteomes" id="UP000322244">
    <property type="component" value="Unassembled WGS sequence"/>
</dbReference>
<name>A0A5A7S698_9NOCA</name>
<dbReference type="Gene3D" id="1.10.357.10">
    <property type="entry name" value="Tetracycline Repressor, domain 2"/>
    <property type="match status" value="1"/>
</dbReference>